<keyword evidence="2" id="KW-1185">Reference proteome</keyword>
<evidence type="ECO:0000313" key="1">
    <source>
        <dbReference type="EMBL" id="KAI8422322.1"/>
    </source>
</evidence>
<evidence type="ECO:0000313" key="2">
    <source>
        <dbReference type="Proteomes" id="UP001064048"/>
    </source>
</evidence>
<reference evidence="1 2" key="1">
    <citation type="journal article" date="2022" name="Genome Biol. Evol.">
        <title>The Spruce Budworm Genome: Reconstructing the Evolutionary History of Antifreeze Proteins.</title>
        <authorList>
            <person name="Beliveau C."/>
            <person name="Gagne P."/>
            <person name="Picq S."/>
            <person name="Vernygora O."/>
            <person name="Keeling C.I."/>
            <person name="Pinkney K."/>
            <person name="Doucet D."/>
            <person name="Wen F."/>
            <person name="Johnston J.S."/>
            <person name="Maaroufi H."/>
            <person name="Boyle B."/>
            <person name="Laroche J."/>
            <person name="Dewar K."/>
            <person name="Juretic N."/>
            <person name="Blackburn G."/>
            <person name="Nisole A."/>
            <person name="Brunet B."/>
            <person name="Brandao M."/>
            <person name="Lumley L."/>
            <person name="Duan J."/>
            <person name="Quan G."/>
            <person name="Lucarotti C.J."/>
            <person name="Roe A.D."/>
            <person name="Sperling F.A.H."/>
            <person name="Levesque R.C."/>
            <person name="Cusson M."/>
        </authorList>
    </citation>
    <scope>NUCLEOTIDE SEQUENCE [LARGE SCALE GENOMIC DNA]</scope>
    <source>
        <strain evidence="1">Glfc:IPQL:Cfum</strain>
    </source>
</reference>
<organism evidence="1 2">
    <name type="scientific">Choristoneura fumiferana</name>
    <name type="common">Spruce budworm moth</name>
    <name type="synonym">Archips fumiferana</name>
    <dbReference type="NCBI Taxonomy" id="7141"/>
    <lineage>
        <taxon>Eukaryota</taxon>
        <taxon>Metazoa</taxon>
        <taxon>Ecdysozoa</taxon>
        <taxon>Arthropoda</taxon>
        <taxon>Hexapoda</taxon>
        <taxon>Insecta</taxon>
        <taxon>Pterygota</taxon>
        <taxon>Neoptera</taxon>
        <taxon>Endopterygota</taxon>
        <taxon>Lepidoptera</taxon>
        <taxon>Glossata</taxon>
        <taxon>Ditrysia</taxon>
        <taxon>Tortricoidea</taxon>
        <taxon>Tortricidae</taxon>
        <taxon>Tortricinae</taxon>
        <taxon>Choristoneura</taxon>
    </lineage>
</organism>
<accession>A0ACC0JDZ2</accession>
<dbReference type="EMBL" id="CM046110">
    <property type="protein sequence ID" value="KAI8422322.1"/>
    <property type="molecule type" value="Genomic_DNA"/>
</dbReference>
<protein>
    <submittedName>
        <fullName evidence="1">Uncharacterized protein</fullName>
    </submittedName>
</protein>
<gene>
    <name evidence="1" type="ORF">MSG28_006196</name>
</gene>
<comment type="caution">
    <text evidence="1">The sequence shown here is derived from an EMBL/GenBank/DDBJ whole genome shotgun (WGS) entry which is preliminary data.</text>
</comment>
<sequence length="235" mass="25978">MVSGDIGKNVAQGFLLLANMFNTVTINKLVVPDVVEMGNSSNAVLDCQFSSADNRFALQWLFDREDEPVYEWRPGTPPKVSGILAGRVDPTFKISNSAIDEGRALRIVNLAPELSGEYTCRVLSDDGGDARQTKAMLVFNPEVDFNMTAYHIKGTDTWKLSCSARNLTLLPELSLEFNTVPIPRQIQNGQRDENKLYTVTTSVRVTARDGLAACRLHLPVAGYSAVRTRRLLLSQ</sequence>
<dbReference type="Proteomes" id="UP001064048">
    <property type="component" value="Chromosome 10"/>
</dbReference>
<name>A0ACC0JDZ2_CHOFU</name>
<proteinExistence type="predicted"/>